<evidence type="ECO:0000313" key="5">
    <source>
        <dbReference type="EMBL" id="TQM11324.1"/>
    </source>
</evidence>
<dbReference type="InterPro" id="IPR036390">
    <property type="entry name" value="WH_DNA-bd_sf"/>
</dbReference>
<sequence length="453" mass="47601">MKPVPALSGVKQKLAERVARRIEDDIVRRGWPVGEGLGSEAELVVRYGVSRAILREALGILTYKQVVAMRRGRSGGLVVHAPAAAVVAGSVATYLHLIGVSVDELYDARITLEVLAARLAARRIVEDDIERLRTVAATDPIGMPPSLVIAEVSRNPMLAILVPTLTRVTGALAGGPRPDFRLGPSAKSARGHALRAIAESVVSGDEATAARRMRRHLEGERTWLKRATASSEVPAAAPASGATSAERIALTVAGAIRREGHAPGHVVGNEAALRDRLQVGRAMFREAVRILEHNGVAQMRQGPGGGLVVARPDPVRVVQALALYLEWLAVTPADLLEVRAAVELRVVELAAARFPGADPEPLLASLTAAPDGGRAEAGVLVTLAGLAGNRLLALFTAAFGRLSSFRTAEPAHDALARIVDAVVVGDSSLARNRTARYLQVLAGSTTPGTAVRG</sequence>
<keyword evidence="1" id="KW-0805">Transcription regulation</keyword>
<dbReference type="SUPFAM" id="SSF46785">
    <property type="entry name" value="Winged helix' DNA-binding domain"/>
    <property type="match status" value="2"/>
</dbReference>
<protein>
    <submittedName>
        <fullName evidence="5">DNA-binding FadR family transcriptional regulator</fullName>
    </submittedName>
</protein>
<evidence type="ECO:0000256" key="2">
    <source>
        <dbReference type="ARBA" id="ARBA00023125"/>
    </source>
</evidence>
<comment type="caution">
    <text evidence="5">The sequence shown here is derived from an EMBL/GenBank/DDBJ whole genome shotgun (WGS) entry which is preliminary data.</text>
</comment>
<feature type="domain" description="HTH gntR-type" evidence="4">
    <location>
        <begin position="12"/>
        <end position="81"/>
    </location>
</feature>
<dbReference type="PANTHER" id="PTHR43537:SF5">
    <property type="entry name" value="UXU OPERON TRANSCRIPTIONAL REGULATOR"/>
    <property type="match status" value="1"/>
</dbReference>
<organism evidence="5 6">
    <name type="scientific">Pseudonocardia kunmingensis</name>
    <dbReference type="NCBI Taxonomy" id="630975"/>
    <lineage>
        <taxon>Bacteria</taxon>
        <taxon>Bacillati</taxon>
        <taxon>Actinomycetota</taxon>
        <taxon>Actinomycetes</taxon>
        <taxon>Pseudonocardiales</taxon>
        <taxon>Pseudonocardiaceae</taxon>
        <taxon>Pseudonocardia</taxon>
    </lineage>
</organism>
<dbReference type="PANTHER" id="PTHR43537">
    <property type="entry name" value="TRANSCRIPTIONAL REGULATOR, GNTR FAMILY"/>
    <property type="match status" value="1"/>
</dbReference>
<dbReference type="Proteomes" id="UP000315677">
    <property type="component" value="Unassembled WGS sequence"/>
</dbReference>
<dbReference type="EMBL" id="VFPA01000002">
    <property type="protein sequence ID" value="TQM11324.1"/>
    <property type="molecule type" value="Genomic_DNA"/>
</dbReference>
<dbReference type="AlphaFoldDB" id="A0A543DPT9"/>
<dbReference type="SMART" id="SM00345">
    <property type="entry name" value="HTH_GNTR"/>
    <property type="match status" value="1"/>
</dbReference>
<evidence type="ECO:0000259" key="4">
    <source>
        <dbReference type="PROSITE" id="PS50949"/>
    </source>
</evidence>
<dbReference type="Gene3D" id="1.20.120.530">
    <property type="entry name" value="GntR ligand-binding domain-like"/>
    <property type="match status" value="3"/>
</dbReference>
<dbReference type="InterPro" id="IPR008920">
    <property type="entry name" value="TF_FadR/GntR_C"/>
</dbReference>
<dbReference type="Gene3D" id="1.10.10.10">
    <property type="entry name" value="Winged helix-like DNA-binding domain superfamily/Winged helix DNA-binding domain"/>
    <property type="match status" value="2"/>
</dbReference>
<evidence type="ECO:0000256" key="3">
    <source>
        <dbReference type="ARBA" id="ARBA00023163"/>
    </source>
</evidence>
<keyword evidence="3" id="KW-0804">Transcription</keyword>
<dbReference type="SUPFAM" id="SSF48008">
    <property type="entry name" value="GntR ligand-binding domain-like"/>
    <property type="match status" value="2"/>
</dbReference>
<dbReference type="InterPro" id="IPR036388">
    <property type="entry name" value="WH-like_DNA-bd_sf"/>
</dbReference>
<gene>
    <name evidence="5" type="ORF">FB558_3883</name>
</gene>
<keyword evidence="2 5" id="KW-0238">DNA-binding</keyword>
<feature type="domain" description="HTH gntR-type" evidence="4">
    <location>
        <begin position="242"/>
        <end position="312"/>
    </location>
</feature>
<evidence type="ECO:0000256" key="1">
    <source>
        <dbReference type="ARBA" id="ARBA00023015"/>
    </source>
</evidence>
<keyword evidence="6" id="KW-1185">Reference proteome</keyword>
<name>A0A543DPT9_9PSEU</name>
<dbReference type="InterPro" id="IPR011711">
    <property type="entry name" value="GntR_C"/>
</dbReference>
<dbReference type="PROSITE" id="PS50949">
    <property type="entry name" value="HTH_GNTR"/>
    <property type="match status" value="2"/>
</dbReference>
<proteinExistence type="predicted"/>
<dbReference type="InterPro" id="IPR000524">
    <property type="entry name" value="Tscrpt_reg_HTH_GntR"/>
</dbReference>
<evidence type="ECO:0000313" key="6">
    <source>
        <dbReference type="Proteomes" id="UP000315677"/>
    </source>
</evidence>
<dbReference type="GO" id="GO:0003677">
    <property type="term" value="F:DNA binding"/>
    <property type="evidence" value="ECO:0007669"/>
    <property type="project" value="UniProtKB-KW"/>
</dbReference>
<dbReference type="GO" id="GO:0003700">
    <property type="term" value="F:DNA-binding transcription factor activity"/>
    <property type="evidence" value="ECO:0007669"/>
    <property type="project" value="InterPro"/>
</dbReference>
<dbReference type="Pfam" id="PF00392">
    <property type="entry name" value="GntR"/>
    <property type="match status" value="1"/>
</dbReference>
<accession>A0A543DPT9</accession>
<dbReference type="SMART" id="SM00895">
    <property type="entry name" value="FCD"/>
    <property type="match status" value="2"/>
</dbReference>
<reference evidence="5 6" key="1">
    <citation type="submission" date="2019-06" db="EMBL/GenBank/DDBJ databases">
        <title>Sequencing the genomes of 1000 actinobacteria strains.</title>
        <authorList>
            <person name="Klenk H.-P."/>
        </authorList>
    </citation>
    <scope>NUCLEOTIDE SEQUENCE [LARGE SCALE GENOMIC DNA]</scope>
    <source>
        <strain evidence="5 6">DSM 45301</strain>
    </source>
</reference>